<dbReference type="Proteomes" id="UP000238426">
    <property type="component" value="Unassembled WGS sequence"/>
</dbReference>
<dbReference type="Pfam" id="PF08818">
    <property type="entry name" value="DUF1801"/>
    <property type="match status" value="1"/>
</dbReference>
<feature type="domain" description="YdhG-like" evidence="1">
    <location>
        <begin position="18"/>
        <end position="113"/>
    </location>
</feature>
<keyword evidence="3" id="KW-1185">Reference proteome</keyword>
<dbReference type="Gene3D" id="3.90.1150.200">
    <property type="match status" value="1"/>
</dbReference>
<dbReference type="OrthoDB" id="214150at2"/>
<dbReference type="RefSeq" id="WP_106464074.1">
    <property type="nucleotide sequence ID" value="NZ_PXOQ01000015.1"/>
</dbReference>
<dbReference type="EMBL" id="PXOQ01000015">
    <property type="protein sequence ID" value="PSG86335.1"/>
    <property type="molecule type" value="Genomic_DNA"/>
</dbReference>
<evidence type="ECO:0000313" key="3">
    <source>
        <dbReference type="Proteomes" id="UP000238426"/>
    </source>
</evidence>
<gene>
    <name evidence="2" type="ORF">C7H52_11620</name>
</gene>
<dbReference type="InterPro" id="IPR014922">
    <property type="entry name" value="YdhG-like"/>
</dbReference>
<accession>A0A2T1N504</accession>
<evidence type="ECO:0000259" key="1">
    <source>
        <dbReference type="Pfam" id="PF08818"/>
    </source>
</evidence>
<name>A0A2T1N504_9FLAO</name>
<dbReference type="AlphaFoldDB" id="A0A2T1N504"/>
<evidence type="ECO:0000313" key="2">
    <source>
        <dbReference type="EMBL" id="PSG86335.1"/>
    </source>
</evidence>
<organism evidence="2 3">
    <name type="scientific">Aurantibacter aestuarii</name>
    <dbReference type="NCBI Taxonomy" id="1266046"/>
    <lineage>
        <taxon>Bacteria</taxon>
        <taxon>Pseudomonadati</taxon>
        <taxon>Bacteroidota</taxon>
        <taxon>Flavobacteriia</taxon>
        <taxon>Flavobacteriales</taxon>
        <taxon>Flavobacteriaceae</taxon>
        <taxon>Aurantibacter</taxon>
    </lineage>
</organism>
<sequence>MKKVTSVEEYIENNSHYKTELETLRALLLSTQLMEHIKWNAPVYSLNNKNVVGLGAFKNHFCLWFFNGVFLKDKANILYNAQEEKTKALRQVRFNSADDVNLALIKSYIDEAIKNQELGKELKPKRTTTKKAQPKELKDALSNNEELQKAFEKLSQSKQNEYCDHIVSAKREATKQSRLEKIIPQILNGEGLHDKYKNC</sequence>
<reference evidence="2 3" key="1">
    <citation type="submission" date="2018-03" db="EMBL/GenBank/DDBJ databases">
        <title>Mesoflavibacter sp. HG37 and Mesoflavibacter sp. HG96 sp.nov., two marine bacteria isolated from seawater of Western Pacific Ocean.</title>
        <authorList>
            <person name="Cheng H."/>
            <person name="Wu Y.-H."/>
            <person name="Guo L.-L."/>
            <person name="Xu X.-W."/>
        </authorList>
    </citation>
    <scope>NUCLEOTIDE SEQUENCE [LARGE SCALE GENOMIC DNA]</scope>
    <source>
        <strain evidence="2 3">KCTC 32269</strain>
    </source>
</reference>
<dbReference type="InterPro" id="IPR016786">
    <property type="entry name" value="YdeI_bac"/>
</dbReference>
<protein>
    <recommendedName>
        <fullName evidence="1">YdhG-like domain-containing protein</fullName>
    </recommendedName>
</protein>
<comment type="caution">
    <text evidence="2">The sequence shown here is derived from an EMBL/GenBank/DDBJ whole genome shotgun (WGS) entry which is preliminary data.</text>
</comment>
<proteinExistence type="predicted"/>
<dbReference type="Pfam" id="PF13376">
    <property type="entry name" value="OmdA"/>
    <property type="match status" value="1"/>
</dbReference>
<dbReference type="SUPFAM" id="SSF159888">
    <property type="entry name" value="YdhG-like"/>
    <property type="match status" value="1"/>
</dbReference>
<dbReference type="PIRSF" id="PIRSF021308">
    <property type="entry name" value="UCP021308"/>
    <property type="match status" value="1"/>
</dbReference>